<dbReference type="Gene3D" id="3.40.228.10">
    <property type="entry name" value="Dimethylsulfoxide Reductase, domain 2"/>
    <property type="match status" value="1"/>
</dbReference>
<dbReference type="InterPro" id="IPR009010">
    <property type="entry name" value="Asp_de-COase-like_dom_sf"/>
</dbReference>
<protein>
    <submittedName>
        <fullName evidence="11">Asp-tRNA(Asn)/Glu-tRNA(Gln) amidotransferase GatCAB subunit C</fullName>
    </submittedName>
</protein>
<evidence type="ECO:0000256" key="6">
    <source>
        <dbReference type="ARBA" id="ARBA00023002"/>
    </source>
</evidence>
<sequence length="768" mass="84388">MTRKRSRTLMHWGVYDVETEDGRLAGVTPWAEDKDPSPIGRSLVEADHPLRVTQPMVRKGWLEEGPASRERRGGEPFVPVDWDEALDLVAGELERVRGEHGNQAIFAGSYGWASAGRFHHAQSQVHRFMNAIGGYTASVNTYSHAATEVIVPHVFGFPYEQVKRASTSLPVVAEHTELFIAFGGLALKNAQIQSGGQGRHVVREWLNAARGNGCRFVSISPIADDTDPALEAEWWAPRPNSDTALMLALSHTLIAEGLHDPGFLKRCTAGYEQYRAYLMGESDGQAKDADWAAAICSLNADDIRALAREMAAKRTMVNLSWSMQRAEYGEQTIWAGIALAAVLGQIGLPGGGVTLGYSSAGGVGNGVRRVKLPALPRLANPVDSFIPVARITDMLEKPGEQFDYDGQRRTYPDIRLVYWAGGNPFHHHQDLNRLVAAWKRPETVVVNDPFWSGAARHADIVFPATTPLERNDFGGSSEDSFLIAMKQAIPPMAQARNDYDIFAGLAERLGVGDSFTEGRTADEWLRHLYDGWRRKFNEMPDFDTFWEQGHIEFMDDTPGQSYKVFLDAFRTDPDANALPTPTGRIEISSQRIAGFGYEDCPPHPSWHAPREWLGSQLAEIYPLHLMSNQPATRLHSQYDHGSVSLESKVAGREAVTLHPEDAAARGIGEGDVVRIYNDRGACLAGARLSDRVRRGVVVLPTGAQFDPEEPGRPGALEKHGNPNVLTRDAGTSSLAQGPSAHSCLVEVERYDGTPPPVTALQPPPIARR</sequence>
<dbReference type="Gene3D" id="2.40.40.20">
    <property type="match status" value="1"/>
</dbReference>
<evidence type="ECO:0000256" key="7">
    <source>
        <dbReference type="SAM" id="MobiDB-lite"/>
    </source>
</evidence>
<feature type="domain" description="Molybdopterin oxidoreductase N-terminal" evidence="10">
    <location>
        <begin position="11"/>
        <end position="45"/>
    </location>
</feature>
<dbReference type="InterPro" id="IPR006656">
    <property type="entry name" value="Mopterin_OxRdtase"/>
</dbReference>
<evidence type="ECO:0000256" key="3">
    <source>
        <dbReference type="ARBA" id="ARBA00022505"/>
    </source>
</evidence>
<dbReference type="CDD" id="cd02793">
    <property type="entry name" value="MopB_CT_DMSOR-BSOR-TMAOR"/>
    <property type="match status" value="1"/>
</dbReference>
<keyword evidence="11" id="KW-0808">Transferase</keyword>
<keyword evidence="3" id="KW-0500">Molybdenum</keyword>
<comment type="cofactor">
    <cofactor evidence="1">
        <name>Mo-bis(molybdopterin guanine dinucleotide)</name>
        <dbReference type="ChEBI" id="CHEBI:60539"/>
    </cofactor>
</comment>
<feature type="domain" description="Molybdopterin oxidoreductase" evidence="8">
    <location>
        <begin position="51"/>
        <end position="508"/>
    </location>
</feature>
<dbReference type="GO" id="GO:0030288">
    <property type="term" value="C:outer membrane-bounded periplasmic space"/>
    <property type="evidence" value="ECO:0007669"/>
    <property type="project" value="TreeGrafter"/>
</dbReference>
<dbReference type="Pfam" id="PF18364">
    <property type="entry name" value="Molybdopterin_N"/>
    <property type="match status" value="1"/>
</dbReference>
<organism evidence="11 12">
    <name type="scientific">Ferruginivarius sediminum</name>
    <dbReference type="NCBI Taxonomy" id="2661937"/>
    <lineage>
        <taxon>Bacteria</taxon>
        <taxon>Pseudomonadati</taxon>
        <taxon>Pseudomonadota</taxon>
        <taxon>Alphaproteobacteria</taxon>
        <taxon>Rhodospirillales</taxon>
        <taxon>Rhodospirillaceae</taxon>
        <taxon>Ferruginivarius</taxon>
    </lineage>
</organism>
<dbReference type="GO" id="GO:0043546">
    <property type="term" value="F:molybdopterin cofactor binding"/>
    <property type="evidence" value="ECO:0007669"/>
    <property type="project" value="InterPro"/>
</dbReference>
<evidence type="ECO:0000313" key="11">
    <source>
        <dbReference type="EMBL" id="RDD60829.1"/>
    </source>
</evidence>
<dbReference type="InterPro" id="IPR041954">
    <property type="entry name" value="CT_DMSOR/BSOR/TMAOR"/>
</dbReference>
<dbReference type="Proteomes" id="UP000253941">
    <property type="component" value="Unassembled WGS sequence"/>
</dbReference>
<dbReference type="GO" id="GO:0016740">
    <property type="term" value="F:transferase activity"/>
    <property type="evidence" value="ECO:0007669"/>
    <property type="project" value="UniProtKB-KW"/>
</dbReference>
<accession>A0A369T674</accession>
<comment type="caution">
    <text evidence="11">The sequence shown here is derived from an EMBL/GenBank/DDBJ whole genome shotgun (WGS) entry which is preliminary data.</text>
</comment>
<dbReference type="CDD" id="cd02769">
    <property type="entry name" value="MopB_DMSOR-BSOR-TMAOR"/>
    <property type="match status" value="1"/>
</dbReference>
<dbReference type="SUPFAM" id="SSF50692">
    <property type="entry name" value="ADC-like"/>
    <property type="match status" value="1"/>
</dbReference>
<evidence type="ECO:0000256" key="4">
    <source>
        <dbReference type="ARBA" id="ARBA00022723"/>
    </source>
</evidence>
<dbReference type="InterPro" id="IPR050612">
    <property type="entry name" value="Prok_Mopterin_Oxidored"/>
</dbReference>
<keyword evidence="6" id="KW-0560">Oxidoreductase</keyword>
<gene>
    <name evidence="11" type="ORF">DRB17_15975</name>
</gene>
<dbReference type="InterPro" id="IPR041460">
    <property type="entry name" value="Molybdopterin_N"/>
</dbReference>
<evidence type="ECO:0000256" key="1">
    <source>
        <dbReference type="ARBA" id="ARBA00001942"/>
    </source>
</evidence>
<dbReference type="InterPro" id="IPR006657">
    <property type="entry name" value="MoPterin_dinucl-bd_dom"/>
</dbReference>
<dbReference type="AlphaFoldDB" id="A0A369T674"/>
<dbReference type="RefSeq" id="WP_114583225.1">
    <property type="nucleotide sequence ID" value="NZ_QPMH01000019.1"/>
</dbReference>
<dbReference type="Pfam" id="PF00384">
    <property type="entry name" value="Molybdopterin"/>
    <property type="match status" value="1"/>
</dbReference>
<evidence type="ECO:0000256" key="2">
    <source>
        <dbReference type="ARBA" id="ARBA00010312"/>
    </source>
</evidence>
<dbReference type="SUPFAM" id="SSF53706">
    <property type="entry name" value="Formate dehydrogenase/DMSO reductase, domains 1-3"/>
    <property type="match status" value="1"/>
</dbReference>
<dbReference type="GO" id="GO:0009061">
    <property type="term" value="P:anaerobic respiration"/>
    <property type="evidence" value="ECO:0007669"/>
    <property type="project" value="TreeGrafter"/>
</dbReference>
<dbReference type="PROSITE" id="PS00932">
    <property type="entry name" value="MOLYBDOPTERIN_PROK_3"/>
    <property type="match status" value="1"/>
</dbReference>
<dbReference type="InterPro" id="IPR006655">
    <property type="entry name" value="Mopterin_OxRdtase_prok_CS"/>
</dbReference>
<keyword evidence="12" id="KW-1185">Reference proteome</keyword>
<dbReference type="Pfam" id="PF01568">
    <property type="entry name" value="Molydop_binding"/>
    <property type="match status" value="1"/>
</dbReference>
<dbReference type="PANTHER" id="PTHR43742:SF10">
    <property type="entry name" value="TRIMETHYLAMINE-N-OXIDE REDUCTASE 2"/>
    <property type="match status" value="1"/>
</dbReference>
<evidence type="ECO:0000259" key="9">
    <source>
        <dbReference type="Pfam" id="PF01568"/>
    </source>
</evidence>
<evidence type="ECO:0000256" key="5">
    <source>
        <dbReference type="ARBA" id="ARBA00022764"/>
    </source>
</evidence>
<evidence type="ECO:0000259" key="8">
    <source>
        <dbReference type="Pfam" id="PF00384"/>
    </source>
</evidence>
<keyword evidence="5" id="KW-0574">Periplasm</keyword>
<dbReference type="Gene3D" id="3.40.50.740">
    <property type="match status" value="1"/>
</dbReference>
<evidence type="ECO:0000259" key="10">
    <source>
        <dbReference type="Pfam" id="PF18364"/>
    </source>
</evidence>
<feature type="compositionally biased region" description="Basic and acidic residues" evidence="7">
    <location>
        <begin position="709"/>
        <end position="720"/>
    </location>
</feature>
<feature type="region of interest" description="Disordered" evidence="7">
    <location>
        <begin position="706"/>
        <end position="740"/>
    </location>
</feature>
<keyword evidence="4" id="KW-0479">Metal-binding</keyword>
<comment type="similarity">
    <text evidence="2">Belongs to the prokaryotic molybdopterin-containing oxidoreductase family.</text>
</comment>
<dbReference type="GO" id="GO:0009055">
    <property type="term" value="F:electron transfer activity"/>
    <property type="evidence" value="ECO:0007669"/>
    <property type="project" value="TreeGrafter"/>
</dbReference>
<feature type="domain" description="Molybdopterin dinucleotide-binding" evidence="9">
    <location>
        <begin position="623"/>
        <end position="743"/>
    </location>
</feature>
<name>A0A369T674_9PROT</name>
<dbReference type="Gene3D" id="3.90.55.10">
    <property type="entry name" value="Dimethylsulfoxide Reductase, domain 3"/>
    <property type="match status" value="1"/>
</dbReference>
<proteinExistence type="inferred from homology"/>
<dbReference type="GO" id="GO:0030151">
    <property type="term" value="F:molybdenum ion binding"/>
    <property type="evidence" value="ECO:0007669"/>
    <property type="project" value="TreeGrafter"/>
</dbReference>
<dbReference type="EMBL" id="QPMH01000019">
    <property type="protein sequence ID" value="RDD60829.1"/>
    <property type="molecule type" value="Genomic_DNA"/>
</dbReference>
<dbReference type="PANTHER" id="PTHR43742">
    <property type="entry name" value="TRIMETHYLAMINE-N-OXIDE REDUCTASE"/>
    <property type="match status" value="1"/>
</dbReference>
<evidence type="ECO:0000313" key="12">
    <source>
        <dbReference type="Proteomes" id="UP000253941"/>
    </source>
</evidence>
<reference evidence="11 12" key="1">
    <citation type="submission" date="2018-07" db="EMBL/GenBank/DDBJ databases">
        <title>Venubactetium sediminum gen. nov., sp. nov., isolated from a marine solar saltern.</title>
        <authorList>
            <person name="Wang S."/>
        </authorList>
    </citation>
    <scope>NUCLEOTIDE SEQUENCE [LARGE SCALE GENOMIC DNA]</scope>
    <source>
        <strain evidence="11 12">WD2A32</strain>
    </source>
</reference>
<dbReference type="GO" id="GO:0016491">
    <property type="term" value="F:oxidoreductase activity"/>
    <property type="evidence" value="ECO:0007669"/>
    <property type="project" value="UniProtKB-KW"/>
</dbReference>